<keyword evidence="2" id="KW-0521">NADP</keyword>
<dbReference type="InterPro" id="IPR036291">
    <property type="entry name" value="NAD(P)-bd_dom_sf"/>
</dbReference>
<comment type="function">
    <text evidence="2">Catalyzes the reduction of dTDP-6-deoxy-L-lyxo-4-hexulose to yield dTDP-L-rhamnose.</text>
</comment>
<evidence type="ECO:0000313" key="5">
    <source>
        <dbReference type="Proteomes" id="UP000736328"/>
    </source>
</evidence>
<keyword evidence="2 4" id="KW-0560">Oxidoreductase</keyword>
<dbReference type="PANTHER" id="PTHR10491">
    <property type="entry name" value="DTDP-4-DEHYDRORHAMNOSE REDUCTASE"/>
    <property type="match status" value="1"/>
</dbReference>
<dbReference type="GO" id="GO:0008831">
    <property type="term" value="F:dTDP-4-dehydrorhamnose reductase activity"/>
    <property type="evidence" value="ECO:0007669"/>
    <property type="project" value="UniProtKB-EC"/>
</dbReference>
<dbReference type="Gene3D" id="3.40.50.720">
    <property type="entry name" value="NAD(P)-binding Rossmann-like Domain"/>
    <property type="match status" value="1"/>
</dbReference>
<protein>
    <recommendedName>
        <fullName evidence="2">dTDP-4-dehydrorhamnose reductase</fullName>
        <ecNumber evidence="2">1.1.1.133</ecNumber>
    </recommendedName>
</protein>
<dbReference type="AlphaFoldDB" id="A0A933MKP7"/>
<dbReference type="CDD" id="cd05254">
    <property type="entry name" value="dTDP_HR_like_SDR_e"/>
    <property type="match status" value="1"/>
</dbReference>
<dbReference type="Proteomes" id="UP000736328">
    <property type="component" value="Unassembled WGS sequence"/>
</dbReference>
<dbReference type="SUPFAM" id="SSF51735">
    <property type="entry name" value="NAD(P)-binding Rossmann-fold domains"/>
    <property type="match status" value="1"/>
</dbReference>
<comment type="pathway">
    <text evidence="2">Carbohydrate biosynthesis; dTDP-L-rhamnose biosynthesis.</text>
</comment>
<evidence type="ECO:0000256" key="1">
    <source>
        <dbReference type="ARBA" id="ARBA00010944"/>
    </source>
</evidence>
<dbReference type="InterPro" id="IPR029903">
    <property type="entry name" value="RmlD-like-bd"/>
</dbReference>
<accession>A0A933MKP7</accession>
<reference evidence="4" key="1">
    <citation type="submission" date="2020-07" db="EMBL/GenBank/DDBJ databases">
        <title>Huge and variable diversity of episymbiotic CPR bacteria and DPANN archaea in groundwater ecosystems.</title>
        <authorList>
            <person name="He C.Y."/>
            <person name="Keren R."/>
            <person name="Whittaker M."/>
            <person name="Farag I.F."/>
            <person name="Doudna J."/>
            <person name="Cate J.H.D."/>
            <person name="Banfield J.F."/>
        </authorList>
    </citation>
    <scope>NUCLEOTIDE SEQUENCE</scope>
    <source>
        <strain evidence="4">NC_groundwater_1520_Pr4_B-0.1um_53_5</strain>
    </source>
</reference>
<sequence>MQILVTGAKGMLGTDLCAELSAQHQITGVDIGDFDLSQKKAVKAIADLNHQLVVHCAAMTDVDGCESDPDKAYLVNGLGTRHAALACQKLDIPMLYLSTDFVFDGAKREPYYEWDSPNPLGHYGRSKLAGEMEVRDLLKKFYIVRTSWLFGINGKNFVASILKKARETGSVKVVDDQTGSPTYTRDLCNALSMLIQSDLYGVYHLSNSGSCTWHQLAKKAVELAGIKAEVLPIKSHEYPTPTKRPAYSVLNNFAWTKDFKIPLRPWEEGLKDYIRETMHVQC</sequence>
<comment type="similarity">
    <text evidence="1 2">Belongs to the dTDP-4-dehydrorhamnose reductase family.</text>
</comment>
<evidence type="ECO:0000259" key="3">
    <source>
        <dbReference type="Pfam" id="PF04321"/>
    </source>
</evidence>
<evidence type="ECO:0000313" key="4">
    <source>
        <dbReference type="EMBL" id="MBI4727203.1"/>
    </source>
</evidence>
<dbReference type="InterPro" id="IPR005913">
    <property type="entry name" value="dTDP_dehydrorham_reduct"/>
</dbReference>
<dbReference type="Gene3D" id="3.90.25.10">
    <property type="entry name" value="UDP-galactose 4-epimerase, domain 1"/>
    <property type="match status" value="1"/>
</dbReference>
<gene>
    <name evidence="4" type="primary">rfbD</name>
    <name evidence="4" type="ORF">HY768_08295</name>
</gene>
<feature type="domain" description="RmlD-like substrate binding" evidence="3">
    <location>
        <begin position="1"/>
        <end position="277"/>
    </location>
</feature>
<dbReference type="PANTHER" id="PTHR10491:SF4">
    <property type="entry name" value="METHIONINE ADENOSYLTRANSFERASE 2 SUBUNIT BETA"/>
    <property type="match status" value="1"/>
</dbReference>
<dbReference type="GO" id="GO:0019305">
    <property type="term" value="P:dTDP-rhamnose biosynthetic process"/>
    <property type="evidence" value="ECO:0007669"/>
    <property type="project" value="TreeGrafter"/>
</dbReference>
<dbReference type="EC" id="1.1.1.133" evidence="2"/>
<dbReference type="Pfam" id="PF04321">
    <property type="entry name" value="RmlD_sub_bind"/>
    <property type="match status" value="1"/>
</dbReference>
<comment type="caution">
    <text evidence="4">The sequence shown here is derived from an EMBL/GenBank/DDBJ whole genome shotgun (WGS) entry which is preliminary data.</text>
</comment>
<name>A0A933MKP7_UNCT6</name>
<proteinExistence type="inferred from homology"/>
<dbReference type="GO" id="GO:0005829">
    <property type="term" value="C:cytosol"/>
    <property type="evidence" value="ECO:0007669"/>
    <property type="project" value="TreeGrafter"/>
</dbReference>
<organism evidence="4 5">
    <name type="scientific">candidate division TA06 bacterium</name>
    <dbReference type="NCBI Taxonomy" id="2250710"/>
    <lineage>
        <taxon>Bacteria</taxon>
        <taxon>Bacteria division TA06</taxon>
    </lineage>
</organism>
<evidence type="ECO:0000256" key="2">
    <source>
        <dbReference type="RuleBase" id="RU364082"/>
    </source>
</evidence>
<dbReference type="NCBIfam" id="TIGR01214">
    <property type="entry name" value="rmlD"/>
    <property type="match status" value="1"/>
</dbReference>
<dbReference type="EMBL" id="JACQXR010000109">
    <property type="protein sequence ID" value="MBI4727203.1"/>
    <property type="molecule type" value="Genomic_DNA"/>
</dbReference>